<keyword evidence="3" id="KW-1185">Reference proteome</keyword>
<organism evidence="2 3">
    <name type="scientific">Microbispora maris</name>
    <dbReference type="NCBI Taxonomy" id="3144104"/>
    <lineage>
        <taxon>Bacteria</taxon>
        <taxon>Bacillati</taxon>
        <taxon>Actinomycetota</taxon>
        <taxon>Actinomycetes</taxon>
        <taxon>Streptosporangiales</taxon>
        <taxon>Streptosporangiaceae</taxon>
        <taxon>Microbispora</taxon>
    </lineage>
</organism>
<name>A0ABV0ARD4_9ACTN</name>
<dbReference type="RefSeq" id="WP_346227784.1">
    <property type="nucleotide sequence ID" value="NZ_JBDJAW010000018.1"/>
</dbReference>
<keyword evidence="1" id="KW-0472">Membrane</keyword>
<keyword evidence="1" id="KW-1133">Transmembrane helix</keyword>
<proteinExistence type="predicted"/>
<dbReference type="Proteomes" id="UP001447516">
    <property type="component" value="Unassembled WGS sequence"/>
</dbReference>
<feature type="transmembrane region" description="Helical" evidence="1">
    <location>
        <begin position="37"/>
        <end position="57"/>
    </location>
</feature>
<accession>A0ABV0ARD4</accession>
<gene>
    <name evidence="2" type="ORF">AAH991_22150</name>
</gene>
<evidence type="ECO:0000313" key="2">
    <source>
        <dbReference type="EMBL" id="MEN3537832.1"/>
    </source>
</evidence>
<comment type="caution">
    <text evidence="2">The sequence shown here is derived from an EMBL/GenBank/DDBJ whole genome shotgun (WGS) entry which is preliminary data.</text>
</comment>
<keyword evidence="1" id="KW-0812">Transmembrane</keyword>
<evidence type="ECO:0000313" key="3">
    <source>
        <dbReference type="Proteomes" id="UP001447516"/>
    </source>
</evidence>
<evidence type="ECO:0000256" key="1">
    <source>
        <dbReference type="SAM" id="Phobius"/>
    </source>
</evidence>
<sequence>MRGAGPAWGGAGVAVAALAALGVYLSQVGLDKTDKLAGVIGLFAALAGLRVAVYGLVAERGQAAPGDPAGVSQFLLARERITGRRWRLRAGTGRWRPRRRRWGRSSTPRR</sequence>
<reference evidence="2 3" key="1">
    <citation type="submission" date="2024-05" db="EMBL/GenBank/DDBJ databases">
        <title>Microbispora sp.ZYX-F-249.</title>
        <authorList>
            <person name="Xie H."/>
        </authorList>
    </citation>
    <scope>NUCLEOTIDE SEQUENCE [LARGE SCALE GENOMIC DNA]</scope>
    <source>
        <strain evidence="2 3">ZYX-F-249</strain>
    </source>
</reference>
<feature type="transmembrane region" description="Helical" evidence="1">
    <location>
        <begin position="7"/>
        <end position="25"/>
    </location>
</feature>
<protein>
    <submittedName>
        <fullName evidence="2">Uncharacterized protein</fullName>
    </submittedName>
</protein>
<dbReference type="EMBL" id="JBDJAW010000018">
    <property type="protein sequence ID" value="MEN3537832.1"/>
    <property type="molecule type" value="Genomic_DNA"/>
</dbReference>